<reference evidence="1" key="1">
    <citation type="submission" date="2021-01" db="EMBL/GenBank/DDBJ databases">
        <authorList>
            <person name="Sun Q."/>
        </authorList>
    </citation>
    <scope>NUCLEOTIDE SEQUENCE</scope>
    <source>
        <strain evidence="1">YIM B02566</strain>
    </source>
</reference>
<evidence type="ECO:0000313" key="1">
    <source>
        <dbReference type="EMBL" id="MBK1871534.1"/>
    </source>
</evidence>
<proteinExistence type="predicted"/>
<sequence length="130" mass="13599">MLTRHPEFLRYALIADAVASGATGALMIAGAGFLSGLLSISGGLLFEAGLLLVPYVLFVLWTGTRGVIPVKPVWFIIACNALWTLGSIIVLMGWIAPNALGVAFVLFQAAAVGLFGLLQYVGLSHRAVTA</sequence>
<name>A0ACC5RG01_9HYPH</name>
<comment type="caution">
    <text evidence="1">The sequence shown here is derived from an EMBL/GenBank/DDBJ whole genome shotgun (WGS) entry which is preliminary data.</text>
</comment>
<organism evidence="1 2">
    <name type="scientific">Taklimakanibacter albus</name>
    <dbReference type="NCBI Taxonomy" id="2800327"/>
    <lineage>
        <taxon>Bacteria</taxon>
        <taxon>Pseudomonadati</taxon>
        <taxon>Pseudomonadota</taxon>
        <taxon>Alphaproteobacteria</taxon>
        <taxon>Hyphomicrobiales</taxon>
        <taxon>Aestuariivirgaceae</taxon>
        <taxon>Taklimakanibacter</taxon>
    </lineage>
</organism>
<dbReference type="EMBL" id="JAENHL010000008">
    <property type="protein sequence ID" value="MBK1871534.1"/>
    <property type="molecule type" value="Genomic_DNA"/>
</dbReference>
<accession>A0ACC5RG01</accession>
<evidence type="ECO:0000313" key="2">
    <source>
        <dbReference type="Proteomes" id="UP000616151"/>
    </source>
</evidence>
<protein>
    <submittedName>
        <fullName evidence="1">Uncharacterized protein</fullName>
    </submittedName>
</protein>
<gene>
    <name evidence="1" type="ORF">JHL16_34530</name>
</gene>
<dbReference type="Proteomes" id="UP000616151">
    <property type="component" value="Unassembled WGS sequence"/>
</dbReference>
<keyword evidence="2" id="KW-1185">Reference proteome</keyword>